<feature type="domain" description="Response regulatory" evidence="3">
    <location>
        <begin position="5"/>
        <end position="119"/>
    </location>
</feature>
<evidence type="ECO:0000256" key="1">
    <source>
        <dbReference type="ARBA" id="ARBA00022553"/>
    </source>
</evidence>
<dbReference type="InterPro" id="IPR001789">
    <property type="entry name" value="Sig_transdc_resp-reg_receiver"/>
</dbReference>
<sequence length="628" mass="72531">MSKGRILAIDDEAFFRNFYQELLSEEGYRVRTAASGAEALKWLRREDFDLVITDMDMDGMNGVETSAAIKKFNPDQEIMVVTAREDVSLAVEAMKRGVSEYLLKPINPDEFLLVINRILFRQSLGSEHQRLMHENIEFNSLLAYYRKCLAFLRVHDIDRLGDLILDTLMEMLRAEGGLLWLVAYGGHSFRLRCRRGLVRVAPGREKLEPGAGEERLFRSGVPALDDNGRGMLIPLQVEQESLAVIRIEAPTGREAFNRHDLKRAEMVSEFAATALHNVLTYRSLAHDSLRIPHSEAYKMAYFRDHVAKELHKARRYNRNLSFIKLNVVNYAELAAHFRDRDLDEAMARLVEIINTALRDADIMALAAPGMYYIMLPETDYWGSLVTQQRIRRALSGKLTLCDLKKSYPIKVFLRSAAYPVDGESFEELIAVAARRQERLQHSLYHRGGMEQSSFWGVVGRLLGAPADYDFSGPALKVSSRLQAFQDELSSSYFRMPLWQFRELQKSFCRDVVESRRVRGIIYRGCRDFDEERRNLPDLDAIERSATSLFLLGGRHRVNWELQRVVPIHIDDEHFTRVSFLLYLNEDYAYALFARRRGDELVGFHSSDFYFVENMIAKLQVQYRLQPKI</sequence>
<keyword evidence="5" id="KW-1185">Reference proteome</keyword>
<evidence type="ECO:0000313" key="5">
    <source>
        <dbReference type="Proteomes" id="UP000193136"/>
    </source>
</evidence>
<dbReference type="SUPFAM" id="SSF55781">
    <property type="entry name" value="GAF domain-like"/>
    <property type="match status" value="1"/>
</dbReference>
<gene>
    <name evidence="4" type="ORF">B5V00_10990</name>
</gene>
<dbReference type="STRING" id="1969733.B5V00_10990"/>
<dbReference type="RefSeq" id="WP_085010845.1">
    <property type="nucleotide sequence ID" value="NZ_NAAD01000013.1"/>
</dbReference>
<keyword evidence="1 2" id="KW-0597">Phosphoprotein</keyword>
<evidence type="ECO:0000256" key="2">
    <source>
        <dbReference type="PROSITE-ProRule" id="PRU00169"/>
    </source>
</evidence>
<dbReference type="EMBL" id="NAAD01000013">
    <property type="protein sequence ID" value="ORJ59087.1"/>
    <property type="molecule type" value="Genomic_DNA"/>
</dbReference>
<accession>A0A1X0Y1W9</accession>
<dbReference type="SUPFAM" id="SSF55073">
    <property type="entry name" value="Nucleotide cyclase"/>
    <property type="match status" value="1"/>
</dbReference>
<dbReference type="AlphaFoldDB" id="A0A1X0Y1W9"/>
<feature type="modified residue" description="4-aspartylphosphate" evidence="2">
    <location>
        <position position="54"/>
    </location>
</feature>
<dbReference type="CDD" id="cd00156">
    <property type="entry name" value="REC"/>
    <property type="match status" value="1"/>
</dbReference>
<dbReference type="Gene3D" id="3.40.50.2300">
    <property type="match status" value="1"/>
</dbReference>
<dbReference type="InterPro" id="IPR029787">
    <property type="entry name" value="Nucleotide_cyclase"/>
</dbReference>
<dbReference type="InterPro" id="IPR029016">
    <property type="entry name" value="GAF-like_dom_sf"/>
</dbReference>
<reference evidence="4 5" key="1">
    <citation type="submission" date="2017-03" db="EMBL/GenBank/DDBJ databases">
        <title>Genome sequence of Geothermobacter sp. EPR-M, Deep-Sea Iron Reducer.</title>
        <authorList>
            <person name="Tully B."/>
            <person name="Savalia P."/>
            <person name="Abuyen K."/>
            <person name="Baughan C."/>
            <person name="Romero E."/>
            <person name="Ronkowski C."/>
            <person name="Torres B."/>
            <person name="Tremblay J."/>
            <person name="Trujillo A."/>
            <person name="Tyler M."/>
            <person name="Perez-Rodriguez I."/>
            <person name="Amend J."/>
        </authorList>
    </citation>
    <scope>NUCLEOTIDE SEQUENCE [LARGE SCALE GENOMIC DNA]</scope>
    <source>
        <strain evidence="4 5">EPR-M</strain>
    </source>
</reference>
<dbReference type="InterPro" id="IPR050595">
    <property type="entry name" value="Bact_response_regulator"/>
</dbReference>
<evidence type="ECO:0000313" key="4">
    <source>
        <dbReference type="EMBL" id="ORJ59087.1"/>
    </source>
</evidence>
<dbReference type="SMART" id="SM00448">
    <property type="entry name" value="REC"/>
    <property type="match status" value="1"/>
</dbReference>
<dbReference type="PROSITE" id="PS50110">
    <property type="entry name" value="RESPONSE_REGULATORY"/>
    <property type="match status" value="1"/>
</dbReference>
<dbReference type="PANTHER" id="PTHR44591:SF3">
    <property type="entry name" value="RESPONSE REGULATORY DOMAIN-CONTAINING PROTEIN"/>
    <property type="match status" value="1"/>
</dbReference>
<organism evidence="4 5">
    <name type="scientific">Geothermobacter hydrogeniphilus</name>
    <dbReference type="NCBI Taxonomy" id="1969733"/>
    <lineage>
        <taxon>Bacteria</taxon>
        <taxon>Pseudomonadati</taxon>
        <taxon>Thermodesulfobacteriota</taxon>
        <taxon>Desulfuromonadia</taxon>
        <taxon>Desulfuromonadales</taxon>
        <taxon>Geothermobacteraceae</taxon>
        <taxon>Geothermobacter</taxon>
    </lineage>
</organism>
<protein>
    <recommendedName>
        <fullName evidence="3">Response regulatory domain-containing protein</fullName>
    </recommendedName>
</protein>
<dbReference type="OrthoDB" id="9812260at2"/>
<dbReference type="InterPro" id="IPR011006">
    <property type="entry name" value="CheY-like_superfamily"/>
</dbReference>
<dbReference type="SUPFAM" id="SSF52172">
    <property type="entry name" value="CheY-like"/>
    <property type="match status" value="1"/>
</dbReference>
<dbReference type="Gene3D" id="3.30.450.40">
    <property type="match status" value="1"/>
</dbReference>
<comment type="caution">
    <text evidence="4">The sequence shown here is derived from an EMBL/GenBank/DDBJ whole genome shotgun (WGS) entry which is preliminary data.</text>
</comment>
<proteinExistence type="predicted"/>
<dbReference type="PANTHER" id="PTHR44591">
    <property type="entry name" value="STRESS RESPONSE REGULATOR PROTEIN 1"/>
    <property type="match status" value="1"/>
</dbReference>
<dbReference type="Gene3D" id="3.30.70.270">
    <property type="match status" value="1"/>
</dbReference>
<dbReference type="Pfam" id="PF00072">
    <property type="entry name" value="Response_reg"/>
    <property type="match status" value="1"/>
</dbReference>
<dbReference type="Proteomes" id="UP000193136">
    <property type="component" value="Unassembled WGS sequence"/>
</dbReference>
<dbReference type="GO" id="GO:0000160">
    <property type="term" value="P:phosphorelay signal transduction system"/>
    <property type="evidence" value="ECO:0007669"/>
    <property type="project" value="InterPro"/>
</dbReference>
<dbReference type="InterPro" id="IPR043128">
    <property type="entry name" value="Rev_trsase/Diguanyl_cyclase"/>
</dbReference>
<name>A0A1X0Y1W9_9BACT</name>
<evidence type="ECO:0000259" key="3">
    <source>
        <dbReference type="PROSITE" id="PS50110"/>
    </source>
</evidence>